<evidence type="ECO:0000256" key="3">
    <source>
        <dbReference type="ARBA" id="ARBA00022457"/>
    </source>
</evidence>
<dbReference type="Proteomes" id="UP000317638">
    <property type="component" value="Unassembled WGS sequence"/>
</dbReference>
<evidence type="ECO:0000256" key="10">
    <source>
        <dbReference type="ARBA" id="ARBA00035861"/>
    </source>
</evidence>
<dbReference type="InterPro" id="IPR015797">
    <property type="entry name" value="NUDIX_hydrolase-like_dom_sf"/>
</dbReference>
<proteinExistence type="inferred from homology"/>
<dbReference type="GO" id="GO:0008413">
    <property type="term" value="F:8-oxo-7,8-dihydroguanosine triphosphate pyrophosphatase activity"/>
    <property type="evidence" value="ECO:0007669"/>
    <property type="project" value="TreeGrafter"/>
</dbReference>
<dbReference type="GO" id="GO:0006281">
    <property type="term" value="P:DNA repair"/>
    <property type="evidence" value="ECO:0007669"/>
    <property type="project" value="UniProtKB-KW"/>
</dbReference>
<keyword evidence="9" id="KW-0234">DNA repair</keyword>
<dbReference type="OrthoDB" id="9804442at2"/>
<dbReference type="InterPro" id="IPR000086">
    <property type="entry name" value="NUDIX_hydrolase_dom"/>
</dbReference>
<dbReference type="PANTHER" id="PTHR47707">
    <property type="entry name" value="8-OXO-DGTP DIPHOSPHATASE"/>
    <property type="match status" value="1"/>
</dbReference>
<keyword evidence="3" id="KW-0515">Mutator protein</keyword>
<comment type="cofactor">
    <cofactor evidence="1">
        <name>Mg(2+)</name>
        <dbReference type="ChEBI" id="CHEBI:18420"/>
    </cofactor>
</comment>
<dbReference type="SUPFAM" id="SSF55811">
    <property type="entry name" value="Nudix"/>
    <property type="match status" value="1"/>
</dbReference>
<dbReference type="PANTHER" id="PTHR47707:SF1">
    <property type="entry name" value="NUDIX HYDROLASE FAMILY PROTEIN"/>
    <property type="match status" value="1"/>
</dbReference>
<dbReference type="EMBL" id="VKKG01000003">
    <property type="protein sequence ID" value="TRY18041.1"/>
    <property type="molecule type" value="Genomic_DNA"/>
</dbReference>
<keyword evidence="6" id="KW-0227">DNA damage</keyword>
<dbReference type="Gene3D" id="3.90.79.10">
    <property type="entry name" value="Nucleoside Triphosphate Pyrophosphohydrolase"/>
    <property type="match status" value="1"/>
</dbReference>
<evidence type="ECO:0000256" key="8">
    <source>
        <dbReference type="ARBA" id="ARBA00022842"/>
    </source>
</evidence>
<keyword evidence="8" id="KW-0460">Magnesium</keyword>
<protein>
    <recommendedName>
        <fullName evidence="11">8-oxo-dGTP diphosphatase</fullName>
        <ecNumber evidence="11">3.6.1.55</ecNumber>
    </recommendedName>
</protein>
<gene>
    <name evidence="13" type="ORF">FOJ82_08240</name>
</gene>
<dbReference type="InterPro" id="IPR020476">
    <property type="entry name" value="Nudix_hydrolase"/>
</dbReference>
<dbReference type="GO" id="GO:0035539">
    <property type="term" value="F:8-oxo-7,8-dihydrodeoxyguanosine triphosphate pyrophosphatase activity"/>
    <property type="evidence" value="ECO:0007669"/>
    <property type="project" value="UniProtKB-EC"/>
</dbReference>
<dbReference type="GO" id="GO:0046872">
    <property type="term" value="F:metal ion binding"/>
    <property type="evidence" value="ECO:0007669"/>
    <property type="project" value="UniProtKB-KW"/>
</dbReference>
<evidence type="ECO:0000256" key="1">
    <source>
        <dbReference type="ARBA" id="ARBA00001946"/>
    </source>
</evidence>
<evidence type="ECO:0000256" key="4">
    <source>
        <dbReference type="ARBA" id="ARBA00022705"/>
    </source>
</evidence>
<evidence type="ECO:0000256" key="2">
    <source>
        <dbReference type="ARBA" id="ARBA00005582"/>
    </source>
</evidence>
<dbReference type="PRINTS" id="PR00502">
    <property type="entry name" value="NUDIXFAMILY"/>
</dbReference>
<keyword evidence="4" id="KW-0235">DNA replication</keyword>
<evidence type="ECO:0000256" key="11">
    <source>
        <dbReference type="ARBA" id="ARBA00038905"/>
    </source>
</evidence>
<evidence type="ECO:0000256" key="5">
    <source>
        <dbReference type="ARBA" id="ARBA00022723"/>
    </source>
</evidence>
<organism evidence="13 14">
    <name type="scientific">Tessaracoccus rhinocerotis</name>
    <dbReference type="NCBI Taxonomy" id="1689449"/>
    <lineage>
        <taxon>Bacteria</taxon>
        <taxon>Bacillati</taxon>
        <taxon>Actinomycetota</taxon>
        <taxon>Actinomycetes</taxon>
        <taxon>Propionibacteriales</taxon>
        <taxon>Propionibacteriaceae</taxon>
        <taxon>Tessaracoccus</taxon>
    </lineage>
</organism>
<feature type="domain" description="Nudix hydrolase" evidence="12">
    <location>
        <begin position="1"/>
        <end position="129"/>
    </location>
</feature>
<dbReference type="PROSITE" id="PS51462">
    <property type="entry name" value="NUDIX"/>
    <property type="match status" value="1"/>
</dbReference>
<keyword evidence="7" id="KW-0378">Hydrolase</keyword>
<comment type="caution">
    <text evidence="13">The sequence shown here is derived from an EMBL/GenBank/DDBJ whole genome shotgun (WGS) entry which is preliminary data.</text>
</comment>
<evidence type="ECO:0000256" key="7">
    <source>
        <dbReference type="ARBA" id="ARBA00022801"/>
    </source>
</evidence>
<accession>A0A553K010</accession>
<dbReference type="Pfam" id="PF00293">
    <property type="entry name" value="NUDIX"/>
    <property type="match status" value="1"/>
</dbReference>
<sequence>MKRLVVGALLVDDVAAPSRVLAARRTTPPAGRWEFPGGKVEPGESAPAALEREIREELLVDVVVHRRLDAPSGGRWPINEALEMELWWCTTAGEATPHDSHDAVRWLTAAQVYDVEWLPSDLAAIPVLAGQLSG</sequence>
<dbReference type="GO" id="GO:0044715">
    <property type="term" value="F:8-oxo-dGDP phosphatase activity"/>
    <property type="evidence" value="ECO:0007669"/>
    <property type="project" value="TreeGrafter"/>
</dbReference>
<evidence type="ECO:0000256" key="6">
    <source>
        <dbReference type="ARBA" id="ARBA00022763"/>
    </source>
</evidence>
<evidence type="ECO:0000313" key="13">
    <source>
        <dbReference type="EMBL" id="TRY18041.1"/>
    </source>
</evidence>
<name>A0A553K010_9ACTN</name>
<comment type="similarity">
    <text evidence="2">Belongs to the Nudix hydrolase family.</text>
</comment>
<evidence type="ECO:0000256" key="9">
    <source>
        <dbReference type="ARBA" id="ARBA00023204"/>
    </source>
</evidence>
<dbReference type="GO" id="GO:0044716">
    <property type="term" value="F:8-oxo-GDP phosphatase activity"/>
    <property type="evidence" value="ECO:0007669"/>
    <property type="project" value="TreeGrafter"/>
</dbReference>
<dbReference type="AlphaFoldDB" id="A0A553K010"/>
<evidence type="ECO:0000259" key="12">
    <source>
        <dbReference type="PROSITE" id="PS51462"/>
    </source>
</evidence>
<dbReference type="InterPro" id="IPR047127">
    <property type="entry name" value="MutT-like"/>
</dbReference>
<keyword evidence="14" id="KW-1185">Reference proteome</keyword>
<evidence type="ECO:0000313" key="14">
    <source>
        <dbReference type="Proteomes" id="UP000317638"/>
    </source>
</evidence>
<reference evidence="13 14" key="1">
    <citation type="submission" date="2019-07" db="EMBL/GenBank/DDBJ databases">
        <authorList>
            <person name="Zhou L.-Y."/>
        </authorList>
    </citation>
    <scope>NUCLEOTIDE SEQUENCE [LARGE SCALE GENOMIC DNA]</scope>
    <source>
        <strain evidence="13 14">YIM 101269</strain>
    </source>
</reference>
<dbReference type="EC" id="3.6.1.55" evidence="11"/>
<keyword evidence="5" id="KW-0479">Metal-binding</keyword>
<dbReference type="RefSeq" id="WP_143938017.1">
    <property type="nucleotide sequence ID" value="NZ_VKKG01000003.1"/>
</dbReference>
<dbReference type="GO" id="GO:0006260">
    <property type="term" value="P:DNA replication"/>
    <property type="evidence" value="ECO:0007669"/>
    <property type="project" value="UniProtKB-KW"/>
</dbReference>
<comment type="catalytic activity">
    <reaction evidence="10">
        <text>8-oxo-dGTP + H2O = 8-oxo-dGMP + diphosphate + H(+)</text>
        <dbReference type="Rhea" id="RHEA:31575"/>
        <dbReference type="ChEBI" id="CHEBI:15377"/>
        <dbReference type="ChEBI" id="CHEBI:15378"/>
        <dbReference type="ChEBI" id="CHEBI:33019"/>
        <dbReference type="ChEBI" id="CHEBI:63224"/>
        <dbReference type="ChEBI" id="CHEBI:77896"/>
        <dbReference type="EC" id="3.6.1.55"/>
    </reaction>
</comment>